<gene>
    <name evidence="9" type="ORF">PVAP13_4KG363701</name>
</gene>
<comment type="caution">
    <text evidence="9">The sequence shown here is derived from an EMBL/GenBank/DDBJ whole genome shotgun (WGS) entry which is preliminary data.</text>
</comment>
<feature type="region of interest" description="Disordered" evidence="7">
    <location>
        <begin position="673"/>
        <end position="717"/>
    </location>
</feature>
<evidence type="ECO:0000256" key="6">
    <source>
        <dbReference type="RuleBase" id="RU367018"/>
    </source>
</evidence>
<evidence type="ECO:0000256" key="4">
    <source>
        <dbReference type="ARBA" id="ARBA00022833"/>
    </source>
</evidence>
<keyword evidence="3 5" id="KW-0863">Zinc-finger</keyword>
<evidence type="ECO:0000256" key="3">
    <source>
        <dbReference type="ARBA" id="ARBA00022771"/>
    </source>
</evidence>
<accession>A0A8T0TQT4</accession>
<dbReference type="PROSITE" id="PS50966">
    <property type="entry name" value="ZF_SWIM"/>
    <property type="match status" value="1"/>
</dbReference>
<dbReference type="SMART" id="SM00575">
    <property type="entry name" value="ZnF_PMZ"/>
    <property type="match status" value="1"/>
</dbReference>
<comment type="similarity">
    <text evidence="1 6">Belongs to the FHY3/FAR1 family.</text>
</comment>
<dbReference type="Pfam" id="PF10551">
    <property type="entry name" value="MULE"/>
    <property type="match status" value="1"/>
</dbReference>
<dbReference type="InterPro" id="IPR031052">
    <property type="entry name" value="FHY3/FAR1"/>
</dbReference>
<dbReference type="InterPro" id="IPR004330">
    <property type="entry name" value="FAR1_DNA_bnd_dom"/>
</dbReference>
<comment type="function">
    <text evidence="6">Putative transcription activator involved in regulating light control of development.</text>
</comment>
<reference evidence="9" key="1">
    <citation type="submission" date="2020-05" db="EMBL/GenBank/DDBJ databases">
        <title>WGS assembly of Panicum virgatum.</title>
        <authorList>
            <person name="Lovell J.T."/>
            <person name="Jenkins J."/>
            <person name="Shu S."/>
            <person name="Juenger T.E."/>
            <person name="Schmutz J."/>
        </authorList>
    </citation>
    <scope>NUCLEOTIDE SEQUENCE</scope>
    <source>
        <strain evidence="9">AP13</strain>
    </source>
</reference>
<evidence type="ECO:0000256" key="7">
    <source>
        <dbReference type="SAM" id="MobiDB-lite"/>
    </source>
</evidence>
<evidence type="ECO:0000313" key="10">
    <source>
        <dbReference type="Proteomes" id="UP000823388"/>
    </source>
</evidence>
<keyword evidence="6" id="KW-0539">Nucleus</keyword>
<keyword evidence="4 6" id="KW-0862">Zinc</keyword>
<evidence type="ECO:0000256" key="5">
    <source>
        <dbReference type="PROSITE-ProRule" id="PRU00325"/>
    </source>
</evidence>
<dbReference type="Proteomes" id="UP000823388">
    <property type="component" value="Chromosome 4K"/>
</dbReference>
<keyword evidence="10" id="KW-1185">Reference proteome</keyword>
<evidence type="ECO:0000313" key="9">
    <source>
        <dbReference type="EMBL" id="KAG2614432.1"/>
    </source>
</evidence>
<dbReference type="InterPro" id="IPR007527">
    <property type="entry name" value="Znf_SWIM"/>
</dbReference>
<dbReference type="InterPro" id="IPR018289">
    <property type="entry name" value="MULE_transposase_dom"/>
</dbReference>
<comment type="subcellular location">
    <subcellularLocation>
        <location evidence="6">Nucleus</location>
    </subcellularLocation>
</comment>
<name>A0A8T0TQT4_PANVG</name>
<evidence type="ECO:0000259" key="8">
    <source>
        <dbReference type="PROSITE" id="PS50966"/>
    </source>
</evidence>
<dbReference type="AlphaFoldDB" id="A0A8T0TQT4"/>
<dbReference type="GO" id="GO:0005634">
    <property type="term" value="C:nucleus"/>
    <property type="evidence" value="ECO:0007669"/>
    <property type="project" value="UniProtKB-SubCell"/>
</dbReference>
<dbReference type="GO" id="GO:0008270">
    <property type="term" value="F:zinc ion binding"/>
    <property type="evidence" value="ECO:0007669"/>
    <property type="project" value="UniProtKB-UniRule"/>
</dbReference>
<proteinExistence type="inferred from homology"/>
<dbReference type="PANTHER" id="PTHR31669">
    <property type="entry name" value="PROTEIN FAR1-RELATED SEQUENCE 10-RELATED"/>
    <property type="match status" value="1"/>
</dbReference>
<feature type="domain" description="SWIM-type" evidence="8">
    <location>
        <begin position="505"/>
        <end position="541"/>
    </location>
</feature>
<feature type="compositionally biased region" description="Basic residues" evidence="7">
    <location>
        <begin position="701"/>
        <end position="712"/>
    </location>
</feature>
<keyword evidence="2 6" id="KW-0479">Metal-binding</keyword>
<dbReference type="Pfam" id="PF03101">
    <property type="entry name" value="FAR1"/>
    <property type="match status" value="1"/>
</dbReference>
<dbReference type="GO" id="GO:0006355">
    <property type="term" value="P:regulation of DNA-templated transcription"/>
    <property type="evidence" value="ECO:0007669"/>
    <property type="project" value="UniProtKB-UniRule"/>
</dbReference>
<dbReference type="InterPro" id="IPR006564">
    <property type="entry name" value="Znf_PMZ"/>
</dbReference>
<organism evidence="9 10">
    <name type="scientific">Panicum virgatum</name>
    <name type="common">Blackwell switchgrass</name>
    <dbReference type="NCBI Taxonomy" id="38727"/>
    <lineage>
        <taxon>Eukaryota</taxon>
        <taxon>Viridiplantae</taxon>
        <taxon>Streptophyta</taxon>
        <taxon>Embryophyta</taxon>
        <taxon>Tracheophyta</taxon>
        <taxon>Spermatophyta</taxon>
        <taxon>Magnoliopsida</taxon>
        <taxon>Liliopsida</taxon>
        <taxon>Poales</taxon>
        <taxon>Poaceae</taxon>
        <taxon>PACMAD clade</taxon>
        <taxon>Panicoideae</taxon>
        <taxon>Panicodae</taxon>
        <taxon>Paniceae</taxon>
        <taxon>Panicinae</taxon>
        <taxon>Panicum</taxon>
        <taxon>Panicum sect. Hiantes</taxon>
    </lineage>
</organism>
<dbReference type="EMBL" id="CM029043">
    <property type="protein sequence ID" value="KAG2614432.1"/>
    <property type="molecule type" value="Genomic_DNA"/>
</dbReference>
<dbReference type="Pfam" id="PF04434">
    <property type="entry name" value="SWIM"/>
    <property type="match status" value="1"/>
</dbReference>
<evidence type="ECO:0000256" key="2">
    <source>
        <dbReference type="ARBA" id="ARBA00022723"/>
    </source>
</evidence>
<protein>
    <recommendedName>
        <fullName evidence="6">Protein FAR1-RELATED SEQUENCE</fullName>
    </recommendedName>
</protein>
<evidence type="ECO:0000256" key="1">
    <source>
        <dbReference type="ARBA" id="ARBA00005889"/>
    </source>
</evidence>
<sequence>MVDNTQDVAVAEDIWSTLPVTYTGQTFGTKQEARAFYNSYARRIGFSVRTGTSRLSGPAREQKKVLFVCNKGMIGESETENNNEVKGNADIDKKKAAGWWEEKKEGKMLHTDCKARMIIKMIGDRWHKFMRSHKGIPREKKEFIALLHGCNLSTGRIMQLMNEFYGSAQLVPYEGKDVGNFHSTIRRTKKYQDIQETLEYFKELEQEDPEFFYKIKLDGEHRIESLFWVDGAARHAYIESYHDCVSFDATYMTNMYDMPFTPFIGINRHGQSFLLEAMKGKAPVSIITDQDAAMRSAIAKTFPNTNHRNCRWHIMDKFSGTIGPVLAANAELEDDFKECLNHTVNPAELEAKWAAMIDKYVLHDDVHFQHLYTIRSSFVPAFYMHCFYPFLQSTQSSEGFNSVLKRYVNPNMSVLHFVRQYQKIQDKCLVAQDGQDFRTDDRDRRRWSKYPIEKHASTMYTKNLFYRFSKEFEKTAEYDVRSGSEFQYYLVPNNKFVYGYRKRTYLVTAIEDEGSYYCECSKYDRDGIICCHIMKIMTRLGVKAIPDRYILKRWTQETCDATETADPSAHVEADYIARGMPLSNRKTLWFTNLSTAFAGLAAEGCVSRETYTLVDTHIKEMRSALDEIKRRKRPTADVAISATENATGIQPTFVVASENIVATTGLLPALPSEVGDGGGSPSIPTAAAMSDHVGNPPRSKEKGRKKEKRLKKGMNAEAKKKNKCGICKSSCHNAATYAKKNVEWGI</sequence>
<dbReference type="PANTHER" id="PTHR31669:SF296">
    <property type="entry name" value="PROTEIN FAR1-RELATED SEQUENCE"/>
    <property type="match status" value="1"/>
</dbReference>